<accession>A0A382G4Z7</accession>
<protein>
    <submittedName>
        <fullName evidence="1">Uncharacterized protein</fullName>
    </submittedName>
</protein>
<sequence>MVSKFANITYQPGLDLQVEIGKMRDKFGEKFRWRKACPTCKDDIGMRSYCKNQQCEFSDELPKAED</sequence>
<dbReference type="EMBL" id="UINC01053459">
    <property type="protein sequence ID" value="SVB69989.1"/>
    <property type="molecule type" value="Genomic_DNA"/>
</dbReference>
<proteinExistence type="predicted"/>
<feature type="non-terminal residue" evidence="1">
    <location>
        <position position="66"/>
    </location>
</feature>
<organism evidence="1">
    <name type="scientific">marine metagenome</name>
    <dbReference type="NCBI Taxonomy" id="408172"/>
    <lineage>
        <taxon>unclassified sequences</taxon>
        <taxon>metagenomes</taxon>
        <taxon>ecological metagenomes</taxon>
    </lineage>
</organism>
<reference evidence="1" key="1">
    <citation type="submission" date="2018-05" db="EMBL/GenBank/DDBJ databases">
        <authorList>
            <person name="Lanie J.A."/>
            <person name="Ng W.-L."/>
            <person name="Kazmierczak K.M."/>
            <person name="Andrzejewski T.M."/>
            <person name="Davidsen T.M."/>
            <person name="Wayne K.J."/>
            <person name="Tettelin H."/>
            <person name="Glass J.I."/>
            <person name="Rusch D."/>
            <person name="Podicherti R."/>
            <person name="Tsui H.-C.T."/>
            <person name="Winkler M.E."/>
        </authorList>
    </citation>
    <scope>NUCLEOTIDE SEQUENCE</scope>
</reference>
<evidence type="ECO:0000313" key="1">
    <source>
        <dbReference type="EMBL" id="SVB69989.1"/>
    </source>
</evidence>
<name>A0A382G4Z7_9ZZZZ</name>
<gene>
    <name evidence="1" type="ORF">METZ01_LOCUS222843</name>
</gene>
<dbReference type="AlphaFoldDB" id="A0A382G4Z7"/>